<evidence type="ECO:0000313" key="1">
    <source>
        <dbReference type="EMBL" id="EET59344.1"/>
    </source>
</evidence>
<dbReference type="Proteomes" id="UP000005561">
    <property type="component" value="Unassembled WGS sequence"/>
</dbReference>
<proteinExistence type="predicted"/>
<dbReference type="AlphaFoldDB" id="C6LJ24"/>
<dbReference type="eggNOG" id="ENOG50337R4">
    <property type="taxonomic scope" value="Bacteria"/>
</dbReference>
<keyword evidence="2" id="KW-1185">Reference proteome</keyword>
<gene>
    <name evidence="1" type="ORF">BRYFOR_08658</name>
</gene>
<name>C6LJ24_9FIRM</name>
<accession>C6LJ24</accession>
<dbReference type="EMBL" id="ACCL02000019">
    <property type="protein sequence ID" value="EET59344.1"/>
    <property type="molecule type" value="Genomic_DNA"/>
</dbReference>
<protein>
    <submittedName>
        <fullName evidence="1">Uncharacterized protein</fullName>
    </submittedName>
</protein>
<comment type="caution">
    <text evidence="1">The sequence shown here is derived from an EMBL/GenBank/DDBJ whole genome shotgun (WGS) entry which is preliminary data.</text>
</comment>
<evidence type="ECO:0000313" key="2">
    <source>
        <dbReference type="Proteomes" id="UP000005561"/>
    </source>
</evidence>
<sequence length="146" mass="17134">MEDLNDVEAFLAALKECDDNVPHKMGLGEKKTYVLIQMMEIMHSNRVYVFCSDDFKARQSIASLETPVHCISILGVFYKLMKMGKEKSEMQEYYDHLAAFLKKQTEYKVWSISGHQRDGVPIQQVFDEMYDEKFQMLRNGDLKYIK</sequence>
<reference evidence="1" key="1">
    <citation type="submission" date="2009-07" db="EMBL/GenBank/DDBJ databases">
        <authorList>
            <person name="Weinstock G."/>
            <person name="Sodergren E."/>
            <person name="Clifton S."/>
            <person name="Fulton L."/>
            <person name="Fulton B."/>
            <person name="Courtney L."/>
            <person name="Fronick C."/>
            <person name="Harrison M."/>
            <person name="Strong C."/>
            <person name="Farmer C."/>
            <person name="Delahaunty K."/>
            <person name="Markovic C."/>
            <person name="Hall O."/>
            <person name="Minx P."/>
            <person name="Tomlinson C."/>
            <person name="Mitreva M."/>
            <person name="Nelson J."/>
            <person name="Hou S."/>
            <person name="Wollam A."/>
            <person name="Pepin K.H."/>
            <person name="Johnson M."/>
            <person name="Bhonagiri V."/>
            <person name="Nash W.E."/>
            <person name="Warren W."/>
            <person name="Chinwalla A."/>
            <person name="Mardis E.R."/>
            <person name="Wilson R.K."/>
        </authorList>
    </citation>
    <scope>NUCLEOTIDE SEQUENCE [LARGE SCALE GENOMIC DNA]</scope>
    <source>
        <strain evidence="1">DSM 14469</strain>
    </source>
</reference>
<dbReference type="STRING" id="168384.SAMN05660368_00805"/>
<organism evidence="1 2">
    <name type="scientific">Marvinbryantia formatexigens DSM 14469</name>
    <dbReference type="NCBI Taxonomy" id="478749"/>
    <lineage>
        <taxon>Bacteria</taxon>
        <taxon>Bacillati</taxon>
        <taxon>Bacillota</taxon>
        <taxon>Clostridia</taxon>
        <taxon>Lachnospirales</taxon>
        <taxon>Lachnospiraceae</taxon>
        <taxon>Marvinbryantia</taxon>
    </lineage>
</organism>